<protein>
    <recommendedName>
        <fullName evidence="1">Xylose isomerase-like TIM barrel domain-containing protein</fullName>
    </recommendedName>
</protein>
<keyword evidence="2" id="KW-0614">Plasmid</keyword>
<dbReference type="Proteomes" id="UP000194143">
    <property type="component" value="Plasmid poh2"/>
</dbReference>
<dbReference type="AlphaFoldDB" id="A0A1W6WYM7"/>
<dbReference type="Gene3D" id="3.20.20.150">
    <property type="entry name" value="Divalent-metal-dependent TIM barrel enzymes"/>
    <property type="match status" value="1"/>
</dbReference>
<dbReference type="GeneID" id="67470119"/>
<dbReference type="RefSeq" id="WP_000644939.1">
    <property type="nucleotide sequence ID" value="NZ_CP021063.1"/>
</dbReference>
<dbReference type="InterPro" id="IPR013022">
    <property type="entry name" value="Xyl_isomerase-like_TIM-brl"/>
</dbReference>
<geneLocation type="plasmid" evidence="2 3">
    <name>poh2</name>
</geneLocation>
<proteinExistence type="predicted"/>
<name>A0A1W6WYM7_BACTU</name>
<dbReference type="EMBL" id="CP021063">
    <property type="protein sequence ID" value="ARP61644.1"/>
    <property type="molecule type" value="Genomic_DNA"/>
</dbReference>
<dbReference type="SUPFAM" id="SSF51658">
    <property type="entry name" value="Xylose isomerase-like"/>
    <property type="match status" value="1"/>
</dbReference>
<feature type="domain" description="Xylose isomerase-like TIM barrel" evidence="1">
    <location>
        <begin position="22"/>
        <end position="267"/>
    </location>
</feature>
<keyword evidence="3" id="KW-1185">Reference proteome</keyword>
<evidence type="ECO:0000259" key="1">
    <source>
        <dbReference type="Pfam" id="PF01261"/>
    </source>
</evidence>
<accession>A0A1W6WYM7</accession>
<evidence type="ECO:0000313" key="2">
    <source>
        <dbReference type="EMBL" id="ARP61644.1"/>
    </source>
</evidence>
<evidence type="ECO:0000313" key="3">
    <source>
        <dbReference type="Proteomes" id="UP000194143"/>
    </source>
</evidence>
<dbReference type="Pfam" id="PF01261">
    <property type="entry name" value="AP_endonuc_2"/>
    <property type="match status" value="1"/>
</dbReference>
<sequence length="286" mass="32946">MKAKLTINLDEISSNIDSSFTFLKEMDLHTCELRMINNKNLSLMNKNEIVDFANKLKSSGITPVSIASPLFKWTTNNSIETIIHDNFGIDPNLSLSEKEKLMDNILKYADILSIDKIRIFSYLGKVENPVSNFVRDKLFEKIINDNHTFLLENEPVCTIYMKKHLEDFVKFIDSNNITNIKIWLDIANLIQVGEDIDESFLEKIAPHIEYLHIKDFIYVGTSIKYVPVGTGVINYAKILSLLNKHIPDSQDITISIETHAKNEEEKYSYSKQSVIKLREKLEEVKI</sequence>
<organism evidence="2 3">
    <name type="scientific">Bacillus thuringiensis</name>
    <dbReference type="NCBI Taxonomy" id="1428"/>
    <lineage>
        <taxon>Bacteria</taxon>
        <taxon>Bacillati</taxon>
        <taxon>Bacillota</taxon>
        <taxon>Bacilli</taxon>
        <taxon>Bacillales</taxon>
        <taxon>Bacillaceae</taxon>
        <taxon>Bacillus</taxon>
        <taxon>Bacillus cereus group</taxon>
    </lineage>
</organism>
<reference evidence="2 3" key="1">
    <citation type="submission" date="2017-04" db="EMBL/GenBank/DDBJ databases">
        <title>Complete Genome Sequence of Bacillus thuringiensis type Strain ATCC 10792.</title>
        <authorList>
            <person name="Oh D.-H."/>
            <person name="Park B.-J."/>
            <person name="Shuai W."/>
            <person name="Chelliah R."/>
        </authorList>
    </citation>
    <scope>NUCLEOTIDE SEQUENCE [LARGE SCALE GENOMIC DNA]</scope>
    <source>
        <strain evidence="2 3">ATCC 10792</strain>
        <plasmid evidence="2 3">poh2</plasmid>
    </source>
</reference>
<dbReference type="SMR" id="A0A1W6WYM7"/>
<gene>
    <name evidence="2" type="ORF">CAB88_32065</name>
</gene>
<dbReference type="InterPro" id="IPR036237">
    <property type="entry name" value="Xyl_isomerase-like_sf"/>
</dbReference>